<feature type="region of interest" description="Disordered" evidence="1">
    <location>
        <begin position="1"/>
        <end position="20"/>
    </location>
</feature>
<gene>
    <name evidence="2" type="ORF">CMUS01_06417</name>
</gene>
<reference evidence="2" key="1">
    <citation type="journal article" date="2020" name="Phytopathology">
        <title>Genome Sequence Resources of Colletotrichum truncatum, C. plurivorum, C. musicola, and C. sojae: Four Species Pathogenic to Soybean (Glycine max).</title>
        <authorList>
            <person name="Rogerio F."/>
            <person name="Boufleur T.R."/>
            <person name="Ciampi-Guillardi M."/>
            <person name="Sukno S.A."/>
            <person name="Thon M.R."/>
            <person name="Massola Junior N.S."/>
            <person name="Baroncelli R."/>
        </authorList>
    </citation>
    <scope>NUCLEOTIDE SEQUENCE</scope>
    <source>
        <strain evidence="2">LFN0074</strain>
    </source>
</reference>
<dbReference type="EMBL" id="WIGM01000209">
    <property type="protein sequence ID" value="KAF6833800.1"/>
    <property type="molecule type" value="Genomic_DNA"/>
</dbReference>
<proteinExistence type="predicted"/>
<protein>
    <submittedName>
        <fullName evidence="2">Uncharacterized protein</fullName>
    </submittedName>
</protein>
<organism evidence="2 3">
    <name type="scientific">Colletotrichum musicola</name>
    <dbReference type="NCBI Taxonomy" id="2175873"/>
    <lineage>
        <taxon>Eukaryota</taxon>
        <taxon>Fungi</taxon>
        <taxon>Dikarya</taxon>
        <taxon>Ascomycota</taxon>
        <taxon>Pezizomycotina</taxon>
        <taxon>Sordariomycetes</taxon>
        <taxon>Hypocreomycetidae</taxon>
        <taxon>Glomerellales</taxon>
        <taxon>Glomerellaceae</taxon>
        <taxon>Colletotrichum</taxon>
        <taxon>Colletotrichum orchidearum species complex</taxon>
    </lineage>
</organism>
<evidence type="ECO:0000256" key="1">
    <source>
        <dbReference type="SAM" id="MobiDB-lite"/>
    </source>
</evidence>
<name>A0A8H6KM00_9PEZI</name>
<evidence type="ECO:0000313" key="3">
    <source>
        <dbReference type="Proteomes" id="UP000639643"/>
    </source>
</evidence>
<comment type="caution">
    <text evidence="2">The sequence shown here is derived from an EMBL/GenBank/DDBJ whole genome shotgun (WGS) entry which is preliminary data.</text>
</comment>
<sequence length="277" mass="31147">MVRQNTLQEPRSKPRSKSSKLRCAEPRSRFAFAHFYFQREKRVQALRLAPSSTTAWTLVSARFLMTTFPSGCRFGRPGWAAEEEETPLKCPHFEAGRGIRPIGLGPLAPPGPTASLRHHPVSSHCEEGRSLTRASVRTVQHLAPNPSANGLSAHTHTKPPLTSRARFALPYLTPRGSELLFVRREIFKTNLPAGRETASKQPPYLQIHVKLFRWHGPAEVDICRTRERGRGGSHRHHRIRQSGLPGPSLRIWLKTAHIVSIIARELQKHPPHSLTTS</sequence>
<dbReference type="AlphaFoldDB" id="A0A8H6KM00"/>
<dbReference type="Proteomes" id="UP000639643">
    <property type="component" value="Unassembled WGS sequence"/>
</dbReference>
<evidence type="ECO:0000313" key="2">
    <source>
        <dbReference type="EMBL" id="KAF6833800.1"/>
    </source>
</evidence>
<accession>A0A8H6KM00</accession>
<keyword evidence="3" id="KW-1185">Reference proteome</keyword>